<organism evidence="7 8">
    <name type="scientific">Roseburia amylophila</name>
    <dbReference type="NCBI Taxonomy" id="2981794"/>
    <lineage>
        <taxon>Bacteria</taxon>
        <taxon>Bacillati</taxon>
        <taxon>Bacillota</taxon>
        <taxon>Clostridia</taxon>
        <taxon>Lachnospirales</taxon>
        <taxon>Lachnospiraceae</taxon>
        <taxon>Roseburia</taxon>
    </lineage>
</organism>
<keyword evidence="2 5" id="KW-0689">Ribosomal protein</keyword>
<dbReference type="Proteomes" id="UP001209666">
    <property type="component" value="Unassembled WGS sequence"/>
</dbReference>
<dbReference type="SUPFAM" id="SSF160369">
    <property type="entry name" value="Ribosomal protein L10-like"/>
    <property type="match status" value="1"/>
</dbReference>
<dbReference type="InterPro" id="IPR002363">
    <property type="entry name" value="Ribosomal_uL10_CS_bac"/>
</dbReference>
<keyword evidence="3 5" id="KW-0687">Ribonucleoprotein</keyword>
<feature type="region of interest" description="Disordered" evidence="6">
    <location>
        <begin position="166"/>
        <end position="191"/>
    </location>
</feature>
<keyword evidence="5" id="KW-0699">rRNA-binding</keyword>
<evidence type="ECO:0000313" key="7">
    <source>
        <dbReference type="EMBL" id="MCU6717434.1"/>
    </source>
</evidence>
<dbReference type="InterPro" id="IPR047865">
    <property type="entry name" value="Ribosomal_uL10_bac_type"/>
</dbReference>
<dbReference type="InterPro" id="IPR001790">
    <property type="entry name" value="Ribosomal_uL10"/>
</dbReference>
<dbReference type="EMBL" id="JAOQKI010000012">
    <property type="protein sequence ID" value="MCU6717434.1"/>
    <property type="molecule type" value="Genomic_DNA"/>
</dbReference>
<reference evidence="7 8" key="1">
    <citation type="journal article" date="2021" name="ISME Commun">
        <title>Automated analysis of genomic sequences facilitates high-throughput and comprehensive description of bacteria.</title>
        <authorList>
            <person name="Hitch T.C.A."/>
        </authorList>
    </citation>
    <scope>NUCLEOTIDE SEQUENCE [LARGE SCALE GENOMIC DNA]</scope>
    <source>
        <strain evidence="7 8">Sanger_19</strain>
    </source>
</reference>
<dbReference type="Pfam" id="PF00466">
    <property type="entry name" value="Ribosomal_L10"/>
    <property type="match status" value="1"/>
</dbReference>
<evidence type="ECO:0000256" key="2">
    <source>
        <dbReference type="ARBA" id="ARBA00022980"/>
    </source>
</evidence>
<dbReference type="CDD" id="cd05797">
    <property type="entry name" value="Ribosomal_L10"/>
    <property type="match status" value="1"/>
</dbReference>
<evidence type="ECO:0000256" key="6">
    <source>
        <dbReference type="SAM" id="MobiDB-lite"/>
    </source>
</evidence>
<dbReference type="GO" id="GO:0005840">
    <property type="term" value="C:ribosome"/>
    <property type="evidence" value="ECO:0007669"/>
    <property type="project" value="UniProtKB-KW"/>
</dbReference>
<accession>A0ABT2SEF0</accession>
<keyword evidence="5" id="KW-0694">RNA-binding</keyword>
<dbReference type="Gene3D" id="6.10.250.290">
    <property type="match status" value="1"/>
</dbReference>
<comment type="function">
    <text evidence="5">Forms part of the ribosomal stalk, playing a central role in the interaction of the ribosome with GTP-bound translation factors.</text>
</comment>
<dbReference type="InterPro" id="IPR022973">
    <property type="entry name" value="Ribosomal_uL10_bac"/>
</dbReference>
<protein>
    <recommendedName>
        <fullName evidence="4 5">Large ribosomal subunit protein uL10</fullName>
    </recommendedName>
</protein>
<proteinExistence type="inferred from homology"/>
<dbReference type="PROSITE" id="PS01109">
    <property type="entry name" value="RIBOSOMAL_L10"/>
    <property type="match status" value="1"/>
</dbReference>
<evidence type="ECO:0000256" key="3">
    <source>
        <dbReference type="ARBA" id="ARBA00023274"/>
    </source>
</evidence>
<comment type="caution">
    <text evidence="7">The sequence shown here is derived from an EMBL/GenBank/DDBJ whole genome shotgun (WGS) entry which is preliminary data.</text>
</comment>
<dbReference type="NCBIfam" id="NF000955">
    <property type="entry name" value="PRK00099.1-1"/>
    <property type="match status" value="1"/>
</dbReference>
<sequence>MAKVELKQPIVQEISEQIKDAQSVVVVDYRGLTVAEDTQLRKQLREAGVAYKVYKNTLVNFAIKGTDFESLSDVLEGPNAFAISTTDATAPARVIAKFAKTAPALEIKAGVVEGTFYDADGMKAIATIPSREELLSKFLGSIQSPITNFARVINQIAEKGGAADVEVKAEEAAPAEEAPVEAPAEEAPAAE</sequence>
<dbReference type="Gene3D" id="3.30.70.1730">
    <property type="match status" value="1"/>
</dbReference>
<evidence type="ECO:0000256" key="5">
    <source>
        <dbReference type="HAMAP-Rule" id="MF_00362"/>
    </source>
</evidence>
<evidence type="ECO:0000256" key="1">
    <source>
        <dbReference type="ARBA" id="ARBA00008889"/>
    </source>
</evidence>
<dbReference type="InterPro" id="IPR043141">
    <property type="entry name" value="Ribosomal_uL10-like_sf"/>
</dbReference>
<comment type="subunit">
    <text evidence="5">Part of the ribosomal stalk of the 50S ribosomal subunit. The N-terminus interacts with L11 and the large rRNA to form the base of the stalk. The C-terminus forms an elongated spine to which L12 dimers bind in a sequential fashion forming a multimeric L10(L12)X complex.</text>
</comment>
<name>A0ABT2SEF0_9FIRM</name>
<evidence type="ECO:0000313" key="8">
    <source>
        <dbReference type="Proteomes" id="UP001209666"/>
    </source>
</evidence>
<evidence type="ECO:0000256" key="4">
    <source>
        <dbReference type="ARBA" id="ARBA00035202"/>
    </source>
</evidence>
<dbReference type="HAMAP" id="MF_00362">
    <property type="entry name" value="Ribosomal_uL10"/>
    <property type="match status" value="1"/>
</dbReference>
<comment type="similarity">
    <text evidence="1 5">Belongs to the universal ribosomal protein uL10 family.</text>
</comment>
<gene>
    <name evidence="5 7" type="primary">rplJ</name>
    <name evidence="7" type="ORF">OCV43_09110</name>
</gene>
<keyword evidence="8" id="KW-1185">Reference proteome</keyword>
<dbReference type="PANTHER" id="PTHR11560">
    <property type="entry name" value="39S RIBOSOMAL PROTEIN L10, MITOCHONDRIAL"/>
    <property type="match status" value="1"/>
</dbReference>
<feature type="compositionally biased region" description="Low complexity" evidence="6">
    <location>
        <begin position="175"/>
        <end position="191"/>
    </location>
</feature>
<dbReference type="RefSeq" id="WP_022242927.1">
    <property type="nucleotide sequence ID" value="NZ_JAOQKI010000012.1"/>
</dbReference>